<name>A0A9N9P895_9GLOM</name>
<dbReference type="EMBL" id="CAJVPY010033743">
    <property type="protein sequence ID" value="CAG8799271.1"/>
    <property type="molecule type" value="Genomic_DNA"/>
</dbReference>
<organism evidence="1 2">
    <name type="scientific">Dentiscutata erythropus</name>
    <dbReference type="NCBI Taxonomy" id="1348616"/>
    <lineage>
        <taxon>Eukaryota</taxon>
        <taxon>Fungi</taxon>
        <taxon>Fungi incertae sedis</taxon>
        <taxon>Mucoromycota</taxon>
        <taxon>Glomeromycotina</taxon>
        <taxon>Glomeromycetes</taxon>
        <taxon>Diversisporales</taxon>
        <taxon>Gigasporaceae</taxon>
        <taxon>Dentiscutata</taxon>
    </lineage>
</organism>
<reference evidence="1" key="1">
    <citation type="submission" date="2021-06" db="EMBL/GenBank/DDBJ databases">
        <authorList>
            <person name="Kallberg Y."/>
            <person name="Tangrot J."/>
            <person name="Rosling A."/>
        </authorList>
    </citation>
    <scope>NUCLEOTIDE SEQUENCE</scope>
    <source>
        <strain evidence="1">MA453B</strain>
    </source>
</reference>
<evidence type="ECO:0000313" key="2">
    <source>
        <dbReference type="Proteomes" id="UP000789405"/>
    </source>
</evidence>
<comment type="caution">
    <text evidence="1">The sequence shown here is derived from an EMBL/GenBank/DDBJ whole genome shotgun (WGS) entry which is preliminary data.</text>
</comment>
<accession>A0A9N9P895</accession>
<dbReference type="AlphaFoldDB" id="A0A9N9P895"/>
<feature type="non-terminal residue" evidence="1">
    <location>
        <position position="1"/>
    </location>
</feature>
<keyword evidence="2" id="KW-1185">Reference proteome</keyword>
<protein>
    <submittedName>
        <fullName evidence="1">14890_t:CDS:1</fullName>
    </submittedName>
</protein>
<sequence>DTGIVKKTGPWCPDKKASLKAKSLPDDENKRIWSLKDQISSLQLESELNMLELERKRQAIHQVAKRGCHAYAYIEFGQMEKVQIYKRREPTSMKLKELDPVNYDESTDYSDTVSSAHYDTFAYKYEDQEEECANEIGARSRSVTEGAAGALMKAKSQCNVEPR</sequence>
<gene>
    <name evidence="1" type="ORF">DERYTH_LOCUS23035</name>
</gene>
<evidence type="ECO:0000313" key="1">
    <source>
        <dbReference type="EMBL" id="CAG8799271.1"/>
    </source>
</evidence>
<feature type="non-terminal residue" evidence="1">
    <location>
        <position position="163"/>
    </location>
</feature>
<proteinExistence type="predicted"/>
<dbReference type="OrthoDB" id="2408826at2759"/>
<dbReference type="Proteomes" id="UP000789405">
    <property type="component" value="Unassembled WGS sequence"/>
</dbReference>